<keyword evidence="2" id="KW-1185">Reference proteome</keyword>
<reference evidence="1 2" key="1">
    <citation type="submission" date="2017-03" db="EMBL/GenBank/DDBJ databases">
        <authorList>
            <person name="Regsiter A."/>
            <person name="William W."/>
        </authorList>
    </citation>
    <scope>NUCLEOTIDE SEQUENCE [LARGE SCALE GENOMIC DNA]</scope>
    <source>
        <strain evidence="1">PRJEB5721</strain>
    </source>
</reference>
<dbReference type="EMBL" id="LT841305">
    <property type="protein sequence ID" value="SMH66357.1"/>
    <property type="molecule type" value="Genomic_DNA"/>
</dbReference>
<evidence type="ECO:0000313" key="2">
    <source>
        <dbReference type="Proteomes" id="UP000193925"/>
    </source>
</evidence>
<dbReference type="Proteomes" id="UP000193925">
    <property type="component" value="Chromosome AFERRI"/>
</dbReference>
<gene>
    <name evidence="1" type="ORF">AFERRI_30087</name>
</gene>
<name>A0ABY1MU48_9PROT</name>
<organism evidence="1 2">
    <name type="scientific">Acidithiobacillus ferrivorans</name>
    <dbReference type="NCBI Taxonomy" id="160808"/>
    <lineage>
        <taxon>Bacteria</taxon>
        <taxon>Pseudomonadati</taxon>
        <taxon>Pseudomonadota</taxon>
        <taxon>Acidithiobacillia</taxon>
        <taxon>Acidithiobacillales</taxon>
        <taxon>Acidithiobacillaceae</taxon>
        <taxon>Acidithiobacillus</taxon>
    </lineage>
</organism>
<accession>A0ABY1MU48</accession>
<sequence length="90" mass="9658">MLDFLGGGWGWKNLGDVGGAVQSFPKLRSRALCARERGASVEHRGVGRTAPANPSFERTPLRGFARVSLRALHALRPHAGAAQLAPRWAS</sequence>
<protein>
    <submittedName>
        <fullName evidence="1">Uncharacterized protein</fullName>
    </submittedName>
</protein>
<proteinExistence type="predicted"/>
<evidence type="ECO:0000313" key="1">
    <source>
        <dbReference type="EMBL" id="SMH66357.1"/>
    </source>
</evidence>